<evidence type="ECO:0000313" key="3">
    <source>
        <dbReference type="Proteomes" id="UP000024837"/>
    </source>
</evidence>
<dbReference type="InterPro" id="IPR001031">
    <property type="entry name" value="Thioesterase"/>
</dbReference>
<dbReference type="AlphaFoldDB" id="W7HLW9"/>
<dbReference type="Gene3D" id="3.40.50.1820">
    <property type="entry name" value="alpha/beta hydrolase"/>
    <property type="match status" value="1"/>
</dbReference>
<gene>
    <name evidence="2" type="ORF">DRE_07229</name>
</gene>
<dbReference type="EMBL" id="KI966447">
    <property type="protein sequence ID" value="EWC44094.1"/>
    <property type="molecule type" value="Genomic_DNA"/>
</dbReference>
<dbReference type="SUPFAM" id="SSF53474">
    <property type="entry name" value="alpha/beta-Hydrolases"/>
    <property type="match status" value="1"/>
</dbReference>
<evidence type="ECO:0000259" key="1">
    <source>
        <dbReference type="Pfam" id="PF00975"/>
    </source>
</evidence>
<protein>
    <recommendedName>
        <fullName evidence="1">Thioesterase domain-containing protein</fullName>
    </recommendedName>
</protein>
<dbReference type="HOGENOM" id="CLU_066049_0_0_1"/>
<proteinExistence type="predicted"/>
<reference evidence="2 3" key="1">
    <citation type="submission" date="2013-05" db="EMBL/GenBank/DDBJ databases">
        <title>Drechslerella stenobrocha genome reveals carnivorous origination and mechanical trapping mechanism of predatory fungi.</title>
        <authorList>
            <person name="Liu X."/>
            <person name="Zhang W."/>
            <person name="Liu K."/>
        </authorList>
    </citation>
    <scope>NUCLEOTIDE SEQUENCE [LARGE SCALE GENOMIC DNA]</scope>
    <source>
        <strain evidence="2 3">248</strain>
    </source>
</reference>
<dbReference type="InterPro" id="IPR029058">
    <property type="entry name" value="AB_hydrolase_fold"/>
</dbReference>
<name>W7HLW9_9PEZI</name>
<sequence length="272" mass="30430">MEQNPSVIQPCGHGLPLVLIHDGGGTTCSYYSLKSLGRPVYGIHNPRFYSCRQFNGGIVEMANIYIQLIELINISGPFIIGGWSLGGLIALEITKTLGAYPYGPVAGTVMIDTPCPALPSVHITEQIPYLHNHSRMEIKFLVHLNMKVAAKMVEKYKPPLHATDWEYADEQDCTLLDKRFMPYVVLLRAQERVQTFNITNGSTTPSTRARVDYFRDSTALGWERAEQQIISKVLPIPGNHFDIFMEGNIDSTSESLQVACDTIEMEICLPQR</sequence>
<dbReference type="OrthoDB" id="10253869at2759"/>
<evidence type="ECO:0000313" key="2">
    <source>
        <dbReference type="EMBL" id="EWC44094.1"/>
    </source>
</evidence>
<accession>W7HLW9</accession>
<dbReference type="Proteomes" id="UP000024837">
    <property type="component" value="Unassembled WGS sequence"/>
</dbReference>
<dbReference type="Pfam" id="PF00975">
    <property type="entry name" value="Thioesterase"/>
    <property type="match status" value="1"/>
</dbReference>
<feature type="domain" description="Thioesterase" evidence="1">
    <location>
        <begin position="16"/>
        <end position="118"/>
    </location>
</feature>
<organism evidence="2 3">
    <name type="scientific">Drechslerella stenobrocha 248</name>
    <dbReference type="NCBI Taxonomy" id="1043628"/>
    <lineage>
        <taxon>Eukaryota</taxon>
        <taxon>Fungi</taxon>
        <taxon>Dikarya</taxon>
        <taxon>Ascomycota</taxon>
        <taxon>Pezizomycotina</taxon>
        <taxon>Orbiliomycetes</taxon>
        <taxon>Orbiliales</taxon>
        <taxon>Orbiliaceae</taxon>
        <taxon>Drechslerella</taxon>
    </lineage>
</organism>
<keyword evidence="3" id="KW-1185">Reference proteome</keyword>